<reference evidence="1 2" key="1">
    <citation type="submission" date="2020-08" db="EMBL/GenBank/DDBJ databases">
        <title>Sequencing the genomes of 1000 actinobacteria strains.</title>
        <authorList>
            <person name="Klenk H.-P."/>
        </authorList>
    </citation>
    <scope>NUCLEOTIDE SEQUENCE [LARGE SCALE GENOMIC DNA]</scope>
    <source>
        <strain evidence="1 2">DSM 41654</strain>
    </source>
</reference>
<proteinExistence type="predicted"/>
<gene>
    <name evidence="1" type="ORF">FHR34_001245</name>
</gene>
<sequence>MNDCTATGTIRLGDGDIAVICNLAPHQGDQRHDLVHGDWTSTPEE</sequence>
<dbReference type="RefSeq" id="WP_184934456.1">
    <property type="nucleotide sequence ID" value="NZ_JACHJV010000001.1"/>
</dbReference>
<evidence type="ECO:0000313" key="1">
    <source>
        <dbReference type="EMBL" id="MBB4922252.1"/>
    </source>
</evidence>
<evidence type="ECO:0000313" key="2">
    <source>
        <dbReference type="Proteomes" id="UP000540506"/>
    </source>
</evidence>
<protein>
    <submittedName>
        <fullName evidence="1">Uncharacterized protein</fullName>
    </submittedName>
</protein>
<keyword evidence="2" id="KW-1185">Reference proteome</keyword>
<accession>A0A7W7QYP4</accession>
<comment type="caution">
    <text evidence="1">The sequence shown here is derived from an EMBL/GenBank/DDBJ whole genome shotgun (WGS) entry which is preliminary data.</text>
</comment>
<name>A0A7W7QYP4_KITKI</name>
<dbReference type="Proteomes" id="UP000540506">
    <property type="component" value="Unassembled WGS sequence"/>
</dbReference>
<dbReference type="EMBL" id="JACHJV010000001">
    <property type="protein sequence ID" value="MBB4922252.1"/>
    <property type="molecule type" value="Genomic_DNA"/>
</dbReference>
<dbReference type="AlphaFoldDB" id="A0A7W7QYP4"/>
<organism evidence="1 2">
    <name type="scientific">Kitasatospora kifunensis</name>
    <name type="common">Streptomyces kifunensis</name>
    <dbReference type="NCBI Taxonomy" id="58351"/>
    <lineage>
        <taxon>Bacteria</taxon>
        <taxon>Bacillati</taxon>
        <taxon>Actinomycetota</taxon>
        <taxon>Actinomycetes</taxon>
        <taxon>Kitasatosporales</taxon>
        <taxon>Streptomycetaceae</taxon>
        <taxon>Kitasatospora</taxon>
    </lineage>
</organism>